<dbReference type="InterPro" id="IPR002035">
    <property type="entry name" value="VWF_A"/>
</dbReference>
<keyword evidence="6" id="KW-1185">Reference proteome</keyword>
<sequence>MIGLSNLLPRVRTETRGKSKLRSSAASILSRYSRETDGNMTIFGIAGVFIMLVYGGIGIDMIYSEVERTRLQNTLDRAVLAAADLEQQIDPQTLVQDYLTKMNLEDTLANVNISVDSGLNYRTVTAEAQRTYNSNFLHLLGFDKLQSTGLAAAEERISNIEISMILDISGSMGQNEKIENLRTAATEFVDTVINNDDAGLTTISIVPYNATVSLGPTVSQYYTLSDEHDISNCAIFPDSAFTSRSISTSETLQRLAHFDPYTLDQNTVVTPDSWCPVGTYGSVIAHSSDRDQLVDHIATLSAGGNTAIDLGMKWGVALLDPSARPVVTGLIGEGDVVPEAAGRPAAYDAPDALKIAVVMTDGMNTTQFDLAPEYASGMSNIWIDDRGDNDATNDRFSHRVRDWSGTSNDVYFWSRFEYNSWNDKYRTTPDGGNSARRMSNAEVFARWGTRAFGQRFFRQPYWDGWVSYNQYYNAYYSYVPIVSGDQADDRLSTICSAARDADITVFAIGFEAPDAGQAAMRDCASSPAHYFPVEGLEISDAFQAIARTINQLRLTQ</sequence>
<comment type="caution">
    <text evidence="3">The sequence shown here is derived from an EMBL/GenBank/DDBJ whole genome shotgun (WGS) entry which is preliminary data.</text>
</comment>
<evidence type="ECO:0000313" key="6">
    <source>
        <dbReference type="Proteomes" id="UP000809440"/>
    </source>
</evidence>
<accession>A0A9Q2NP21</accession>
<reference evidence="3 6" key="1">
    <citation type="submission" date="2021-01" db="EMBL/GenBank/DDBJ databases">
        <title>Diatom-associated Roseobacters Show Island Model of Population Structure.</title>
        <authorList>
            <person name="Qu L."/>
            <person name="Feng X."/>
            <person name="Chen Y."/>
            <person name="Li L."/>
            <person name="Wang X."/>
            <person name="Hu Z."/>
            <person name="Wang H."/>
            <person name="Luo H."/>
        </authorList>
    </citation>
    <scope>NUCLEOTIDE SEQUENCE</scope>
    <source>
        <strain evidence="4 6">CC28-63</strain>
        <strain evidence="3">CC28-69</strain>
    </source>
</reference>
<dbReference type="EMBL" id="JAFBXF010000001">
    <property type="protein sequence ID" value="MBM2415598.1"/>
    <property type="molecule type" value="Genomic_DNA"/>
</dbReference>
<dbReference type="Proteomes" id="UP000809440">
    <property type="component" value="Unassembled WGS sequence"/>
</dbReference>
<feature type="domain" description="VWFA" evidence="2">
    <location>
        <begin position="161"/>
        <end position="362"/>
    </location>
</feature>
<dbReference type="InterPro" id="IPR036465">
    <property type="entry name" value="vWFA_dom_sf"/>
</dbReference>
<protein>
    <recommendedName>
        <fullName evidence="2">VWFA domain-containing protein</fullName>
    </recommendedName>
</protein>
<proteinExistence type="predicted"/>
<dbReference type="GeneID" id="62639995"/>
<dbReference type="RefSeq" id="WP_085628276.1">
    <property type="nucleotide sequence ID" value="NZ_JAFBWU010000001.1"/>
</dbReference>
<dbReference type="OrthoDB" id="7522752at2"/>
<dbReference type="SUPFAM" id="SSF53300">
    <property type="entry name" value="vWA-like"/>
    <property type="match status" value="1"/>
</dbReference>
<evidence type="ECO:0000313" key="3">
    <source>
        <dbReference type="EMBL" id="MBM2410931.1"/>
    </source>
</evidence>
<dbReference type="AlphaFoldDB" id="A0A9Q2NP21"/>
<dbReference type="PROSITE" id="PS50234">
    <property type="entry name" value="VWFA"/>
    <property type="match status" value="1"/>
</dbReference>
<name>A0A9Q2NP21_9RHOB</name>
<dbReference type="Proteomes" id="UP000755667">
    <property type="component" value="Unassembled WGS sequence"/>
</dbReference>
<organism evidence="3 5">
    <name type="scientific">Marivita cryptomonadis</name>
    <dbReference type="NCBI Taxonomy" id="505252"/>
    <lineage>
        <taxon>Bacteria</taxon>
        <taxon>Pseudomonadati</taxon>
        <taxon>Pseudomonadota</taxon>
        <taxon>Alphaproteobacteria</taxon>
        <taxon>Rhodobacterales</taxon>
        <taxon>Roseobacteraceae</taxon>
        <taxon>Marivita</taxon>
    </lineage>
</organism>
<feature type="transmembrane region" description="Helical" evidence="1">
    <location>
        <begin position="40"/>
        <end position="63"/>
    </location>
</feature>
<evidence type="ECO:0000313" key="4">
    <source>
        <dbReference type="EMBL" id="MBM2415598.1"/>
    </source>
</evidence>
<keyword evidence="1" id="KW-0812">Transmembrane</keyword>
<keyword evidence="1" id="KW-0472">Membrane</keyword>
<dbReference type="EMBL" id="JAFBXE010000001">
    <property type="protein sequence ID" value="MBM2410931.1"/>
    <property type="molecule type" value="Genomic_DNA"/>
</dbReference>
<keyword evidence="1" id="KW-1133">Transmembrane helix</keyword>
<dbReference type="Gene3D" id="3.40.50.410">
    <property type="entry name" value="von Willebrand factor, type A domain"/>
    <property type="match status" value="1"/>
</dbReference>
<gene>
    <name evidence="3" type="ORF">JQX41_01335</name>
    <name evidence="4" type="ORF">JQX48_01335</name>
</gene>
<dbReference type="InterPro" id="IPR028087">
    <property type="entry name" value="Tad_N"/>
</dbReference>
<evidence type="ECO:0000313" key="5">
    <source>
        <dbReference type="Proteomes" id="UP000755667"/>
    </source>
</evidence>
<evidence type="ECO:0000259" key="2">
    <source>
        <dbReference type="PROSITE" id="PS50234"/>
    </source>
</evidence>
<dbReference type="Pfam" id="PF13400">
    <property type="entry name" value="Tad"/>
    <property type="match status" value="1"/>
</dbReference>
<evidence type="ECO:0000256" key="1">
    <source>
        <dbReference type="SAM" id="Phobius"/>
    </source>
</evidence>